<dbReference type="PROSITE" id="PS00028">
    <property type="entry name" value="ZINC_FINGER_C2H2_1"/>
    <property type="match status" value="2"/>
</dbReference>
<feature type="domain" description="C2H2-type" evidence="7">
    <location>
        <begin position="45"/>
        <end position="75"/>
    </location>
</feature>
<keyword evidence="1" id="KW-0479">Metal-binding</keyword>
<dbReference type="EMBL" id="ML122250">
    <property type="protein sequence ID" value="RPD66957.1"/>
    <property type="molecule type" value="Genomic_DNA"/>
</dbReference>
<evidence type="ECO:0000256" key="2">
    <source>
        <dbReference type="ARBA" id="ARBA00022737"/>
    </source>
</evidence>
<dbReference type="AlphaFoldDB" id="A0A5C2SV24"/>
<dbReference type="STRING" id="1328759.A0A5C2SV24"/>
<sequence length="339" mass="38507">MVRHRKTVHQHIKEYICGHPHCRKAFSQQASLKTHIRTHTREKPYKCAHPRCRQAFGDQSSCSRHFRDIHSGRTHFCPWCNSTNKRSGEFRKHLDKMHHIERNAVEIKIYQLPETLKVEDLERLPQFMGLPGLEMRRKMPGRSRRHAPQSASSADILQNPGLIQMVRTSSLDSLASTPVSTPALSPASVSPTPPLEDLYGDFYPTRDLSQLSFGGNDLQIDFGTGNEGMFLSPLNFAGSQDLTTINEDTGSYVHHDYFPVHNDQVFQPQGCDKPYMDAQMLDHAPAIVGNELYDHHDTTLGMLPVQNQVFQNGWQPEFTAPISRLGRLSHAQAPVAWRQ</sequence>
<accession>A0A5C2SV24</accession>
<evidence type="ECO:0000256" key="5">
    <source>
        <dbReference type="PROSITE-ProRule" id="PRU00042"/>
    </source>
</evidence>
<evidence type="ECO:0000313" key="8">
    <source>
        <dbReference type="EMBL" id="RPD66957.1"/>
    </source>
</evidence>
<protein>
    <recommendedName>
        <fullName evidence="7">C2H2-type domain-containing protein</fullName>
    </recommendedName>
</protein>
<dbReference type="GO" id="GO:0045944">
    <property type="term" value="P:positive regulation of transcription by RNA polymerase II"/>
    <property type="evidence" value="ECO:0007669"/>
    <property type="project" value="UniProtKB-ARBA"/>
</dbReference>
<feature type="domain" description="C2H2-type" evidence="7">
    <location>
        <begin position="15"/>
        <end position="44"/>
    </location>
</feature>
<keyword evidence="9" id="KW-1185">Reference proteome</keyword>
<evidence type="ECO:0000256" key="3">
    <source>
        <dbReference type="ARBA" id="ARBA00022771"/>
    </source>
</evidence>
<dbReference type="PANTHER" id="PTHR19818:SF139">
    <property type="entry name" value="PAIR-RULE PROTEIN ODD-PAIRED"/>
    <property type="match status" value="1"/>
</dbReference>
<keyword evidence="2" id="KW-0677">Repeat</keyword>
<dbReference type="InterPro" id="IPR050329">
    <property type="entry name" value="GLI_C2H2-zinc-finger"/>
</dbReference>
<dbReference type="SMART" id="SM00355">
    <property type="entry name" value="ZnF_C2H2"/>
    <property type="match status" value="3"/>
</dbReference>
<evidence type="ECO:0000256" key="1">
    <source>
        <dbReference type="ARBA" id="ARBA00022723"/>
    </source>
</evidence>
<dbReference type="InterPro" id="IPR013087">
    <property type="entry name" value="Znf_C2H2_type"/>
</dbReference>
<dbReference type="Gene3D" id="3.30.160.60">
    <property type="entry name" value="Classic Zinc Finger"/>
    <property type="match status" value="2"/>
</dbReference>
<dbReference type="PANTHER" id="PTHR19818">
    <property type="entry name" value="ZINC FINGER PROTEIN ZIC AND GLI"/>
    <property type="match status" value="1"/>
</dbReference>
<gene>
    <name evidence="8" type="ORF">L227DRAFT_9907</name>
</gene>
<name>A0A5C2SV24_9APHY</name>
<dbReference type="GO" id="GO:0000981">
    <property type="term" value="F:DNA-binding transcription factor activity, RNA polymerase II-specific"/>
    <property type="evidence" value="ECO:0007669"/>
    <property type="project" value="TreeGrafter"/>
</dbReference>
<dbReference type="Proteomes" id="UP000313359">
    <property type="component" value="Unassembled WGS sequence"/>
</dbReference>
<evidence type="ECO:0000259" key="7">
    <source>
        <dbReference type="PROSITE" id="PS50157"/>
    </source>
</evidence>
<evidence type="ECO:0000313" key="9">
    <source>
        <dbReference type="Proteomes" id="UP000313359"/>
    </source>
</evidence>
<dbReference type="GO" id="GO:0005634">
    <property type="term" value="C:nucleus"/>
    <property type="evidence" value="ECO:0007669"/>
    <property type="project" value="UniProtKB-ARBA"/>
</dbReference>
<keyword evidence="3 5" id="KW-0863">Zinc-finger</keyword>
<proteinExistence type="predicted"/>
<feature type="region of interest" description="Disordered" evidence="6">
    <location>
        <begin position="139"/>
        <end position="158"/>
    </location>
</feature>
<dbReference type="GO" id="GO:0008270">
    <property type="term" value="F:zinc ion binding"/>
    <property type="evidence" value="ECO:0007669"/>
    <property type="project" value="UniProtKB-KW"/>
</dbReference>
<dbReference type="FunFam" id="3.30.160.60:FF:000072">
    <property type="entry name" value="zinc finger protein 143 isoform X1"/>
    <property type="match status" value="1"/>
</dbReference>
<dbReference type="SUPFAM" id="SSF57667">
    <property type="entry name" value="beta-beta-alpha zinc fingers"/>
    <property type="match status" value="1"/>
</dbReference>
<dbReference type="PROSITE" id="PS50157">
    <property type="entry name" value="ZINC_FINGER_C2H2_2"/>
    <property type="match status" value="2"/>
</dbReference>
<keyword evidence="4" id="KW-0862">Zinc</keyword>
<evidence type="ECO:0000256" key="4">
    <source>
        <dbReference type="ARBA" id="ARBA00022833"/>
    </source>
</evidence>
<reference evidence="8" key="1">
    <citation type="journal article" date="2018" name="Genome Biol. Evol.">
        <title>Genomics and development of Lentinus tigrinus, a white-rot wood-decaying mushroom with dimorphic fruiting bodies.</title>
        <authorList>
            <person name="Wu B."/>
            <person name="Xu Z."/>
            <person name="Knudson A."/>
            <person name="Carlson A."/>
            <person name="Chen N."/>
            <person name="Kovaka S."/>
            <person name="LaButti K."/>
            <person name="Lipzen A."/>
            <person name="Pennachio C."/>
            <person name="Riley R."/>
            <person name="Schakwitz W."/>
            <person name="Umezawa K."/>
            <person name="Ohm R.A."/>
            <person name="Grigoriev I.V."/>
            <person name="Nagy L.G."/>
            <person name="Gibbons J."/>
            <person name="Hibbett D."/>
        </authorList>
    </citation>
    <scope>NUCLEOTIDE SEQUENCE [LARGE SCALE GENOMIC DNA]</scope>
    <source>
        <strain evidence="8">ALCF2SS1-6</strain>
    </source>
</reference>
<dbReference type="GO" id="GO:0000978">
    <property type="term" value="F:RNA polymerase II cis-regulatory region sequence-specific DNA binding"/>
    <property type="evidence" value="ECO:0007669"/>
    <property type="project" value="UniProtKB-ARBA"/>
</dbReference>
<evidence type="ECO:0000256" key="6">
    <source>
        <dbReference type="SAM" id="MobiDB-lite"/>
    </source>
</evidence>
<organism evidence="8 9">
    <name type="scientific">Lentinus tigrinus ALCF2SS1-6</name>
    <dbReference type="NCBI Taxonomy" id="1328759"/>
    <lineage>
        <taxon>Eukaryota</taxon>
        <taxon>Fungi</taxon>
        <taxon>Dikarya</taxon>
        <taxon>Basidiomycota</taxon>
        <taxon>Agaricomycotina</taxon>
        <taxon>Agaricomycetes</taxon>
        <taxon>Polyporales</taxon>
        <taxon>Polyporaceae</taxon>
        <taxon>Lentinus</taxon>
    </lineage>
</organism>
<dbReference type="InterPro" id="IPR036236">
    <property type="entry name" value="Znf_C2H2_sf"/>
</dbReference>
<dbReference type="OrthoDB" id="654211at2759"/>